<dbReference type="Gene3D" id="3.40.190.10">
    <property type="entry name" value="Periplasmic binding protein-like II"/>
    <property type="match status" value="2"/>
</dbReference>
<evidence type="ECO:0000256" key="7">
    <source>
        <dbReference type="ARBA" id="ARBA00022898"/>
    </source>
</evidence>
<evidence type="ECO:0000256" key="10">
    <source>
        <dbReference type="ARBA" id="ARBA00033171"/>
    </source>
</evidence>
<keyword evidence="6" id="KW-0479">Metal-binding</keyword>
<sequence length="327" mass="37103">MDLKTNPNLLLKIILVAFTCSYHVCTAQTDSLTFSPQWHPQAQFAGFYMAQKMGYYKEAGLEVKIIHPGTSETVFNKLEKGEADIVSMMLLSAMTQYKTEQKLVNVAQLSQNSSLLIVAKKEKGIVKPEDLNNKKIGIWKSGFDEVPKAFAKSNNLNVNWVPVLSGINLFLNNGVDAQVVTLYNEYNQLFLSGIDREELSTFYLNDMGFNIPEDGLYCLQATVKQKKEAIEKFIQASFKGWEYARNHKEETLQEVLRLMKEAHLATNKAHQSNMLDQILLLMQAKNNIPSGFLEPETFERANQLLLDDNKITKAIPYESFFVPDLSL</sequence>
<evidence type="ECO:0000256" key="2">
    <source>
        <dbReference type="ARBA" id="ARBA00004948"/>
    </source>
</evidence>
<dbReference type="SUPFAM" id="SSF53850">
    <property type="entry name" value="Periplasmic binding protein-like II"/>
    <property type="match status" value="1"/>
</dbReference>
<organism evidence="13 14">
    <name type="scientific">Maribellus comscasis</name>
    <dbReference type="NCBI Taxonomy" id="2681766"/>
    <lineage>
        <taxon>Bacteria</taxon>
        <taxon>Pseudomonadati</taxon>
        <taxon>Bacteroidota</taxon>
        <taxon>Bacteroidia</taxon>
        <taxon>Marinilabiliales</taxon>
        <taxon>Prolixibacteraceae</taxon>
        <taxon>Maribellus</taxon>
    </lineage>
</organism>
<evidence type="ECO:0000256" key="6">
    <source>
        <dbReference type="ARBA" id="ARBA00022723"/>
    </source>
</evidence>
<comment type="subunit">
    <text evidence="4">Homodimer.</text>
</comment>
<accession>A0A6I6JQ44</accession>
<dbReference type="RefSeq" id="WP_158864033.1">
    <property type="nucleotide sequence ID" value="NZ_CP046401.1"/>
</dbReference>
<protein>
    <recommendedName>
        <fullName evidence="10">Thiamine pyrimidine synthase</fullName>
    </recommendedName>
</protein>
<evidence type="ECO:0000313" key="13">
    <source>
        <dbReference type="EMBL" id="QGY43168.1"/>
    </source>
</evidence>
<evidence type="ECO:0000256" key="9">
    <source>
        <dbReference type="ARBA" id="ARBA00023004"/>
    </source>
</evidence>
<keyword evidence="5" id="KW-0808">Transferase</keyword>
<dbReference type="GO" id="GO:0016740">
    <property type="term" value="F:transferase activity"/>
    <property type="evidence" value="ECO:0007669"/>
    <property type="project" value="UniProtKB-KW"/>
</dbReference>
<keyword evidence="14" id="KW-1185">Reference proteome</keyword>
<gene>
    <name evidence="13" type="ORF">GM418_05695</name>
</gene>
<dbReference type="GO" id="GO:0046872">
    <property type="term" value="F:metal ion binding"/>
    <property type="evidence" value="ECO:0007669"/>
    <property type="project" value="UniProtKB-KW"/>
</dbReference>
<dbReference type="PANTHER" id="PTHR31528">
    <property type="entry name" value="4-AMINO-5-HYDROXYMETHYL-2-METHYLPYRIMIDINE PHOSPHATE SYNTHASE THI11-RELATED"/>
    <property type="match status" value="1"/>
</dbReference>
<dbReference type="Pfam" id="PF09084">
    <property type="entry name" value="NMT1"/>
    <property type="match status" value="1"/>
</dbReference>
<dbReference type="KEGG" id="mcos:GM418_05695"/>
<evidence type="ECO:0000259" key="12">
    <source>
        <dbReference type="Pfam" id="PF09084"/>
    </source>
</evidence>
<reference evidence="13 14" key="1">
    <citation type="submission" date="2019-11" db="EMBL/GenBank/DDBJ databases">
        <authorList>
            <person name="Zheng R.K."/>
            <person name="Sun C.M."/>
        </authorList>
    </citation>
    <scope>NUCLEOTIDE SEQUENCE [LARGE SCALE GENOMIC DNA]</scope>
    <source>
        <strain evidence="13 14">WC007</strain>
    </source>
</reference>
<keyword evidence="9" id="KW-0408">Iron</keyword>
<keyword evidence="7" id="KW-0663">Pyridoxal phosphate</keyword>
<evidence type="ECO:0000256" key="3">
    <source>
        <dbReference type="ARBA" id="ARBA00009406"/>
    </source>
</evidence>
<dbReference type="Proteomes" id="UP000428260">
    <property type="component" value="Chromosome"/>
</dbReference>
<dbReference type="AlphaFoldDB" id="A0A6I6JQ44"/>
<keyword evidence="8" id="KW-0784">Thiamine biosynthesis</keyword>
<evidence type="ECO:0000256" key="5">
    <source>
        <dbReference type="ARBA" id="ARBA00022679"/>
    </source>
</evidence>
<comment type="pathway">
    <text evidence="2">Cofactor biosynthesis; thiamine diphosphate biosynthesis.</text>
</comment>
<feature type="domain" description="SsuA/THI5-like" evidence="12">
    <location>
        <begin position="42"/>
        <end position="250"/>
    </location>
</feature>
<dbReference type="InterPro" id="IPR027939">
    <property type="entry name" value="NMT1/THI5"/>
</dbReference>
<dbReference type="EMBL" id="CP046401">
    <property type="protein sequence ID" value="QGY43168.1"/>
    <property type="molecule type" value="Genomic_DNA"/>
</dbReference>
<comment type="function">
    <text evidence="1">Responsible for the formation of the pyrimidine heterocycle in the thiamine biosynthesis pathway. Catalyzes the formation of hydroxymethylpyrimidine phosphate (HMP-P) from histidine and pyridoxal phosphate (PLP). The protein uses PLP and the active site histidine to form HMP-P, generating an inactive enzyme. The enzyme can only undergo a single turnover, which suggests it is a suicide enzyme.</text>
</comment>
<proteinExistence type="inferred from homology"/>
<dbReference type="InterPro" id="IPR015168">
    <property type="entry name" value="SsuA/THI5"/>
</dbReference>
<dbReference type="PANTHER" id="PTHR31528:SF1">
    <property type="entry name" value="4-AMINO-5-HYDROXYMETHYL-2-METHYLPYRIMIDINE PHOSPHATE SYNTHASE THI11-RELATED"/>
    <property type="match status" value="1"/>
</dbReference>
<evidence type="ECO:0000313" key="14">
    <source>
        <dbReference type="Proteomes" id="UP000428260"/>
    </source>
</evidence>
<evidence type="ECO:0000256" key="8">
    <source>
        <dbReference type="ARBA" id="ARBA00022977"/>
    </source>
</evidence>
<comment type="similarity">
    <text evidence="3">Belongs to the NMT1/THI5 family.</text>
</comment>
<evidence type="ECO:0000256" key="1">
    <source>
        <dbReference type="ARBA" id="ARBA00003469"/>
    </source>
</evidence>
<comment type="catalytic activity">
    <reaction evidence="11">
        <text>N(6)-(pyridoxal phosphate)-L-lysyl-[4-amino-5-hydroxymethyl-2-methylpyrimidine phosphate synthase] + L-histidyl-[4-amino-5-hydroxymethyl-2-methylpyrimidine phosphate synthase] + 2 Fe(3+) + 4 H2O = L-lysyl-[4-amino-5-hydroxymethyl-2-methylpyrimidine phosphate synthase] + (2S)-2-amino-5-hydroxy-4-oxopentanoyl-[4-amino-5-hydroxymethyl-2-methylpyrimidine phosphate synthase] + 4-amino-2-methyl-5-(phosphooxymethyl)pyrimidine + 3-oxopropanoate + 2 Fe(2+) + 2 H(+)</text>
        <dbReference type="Rhea" id="RHEA:65756"/>
        <dbReference type="Rhea" id="RHEA-COMP:16892"/>
        <dbReference type="Rhea" id="RHEA-COMP:16893"/>
        <dbReference type="Rhea" id="RHEA-COMP:16894"/>
        <dbReference type="Rhea" id="RHEA-COMP:16895"/>
        <dbReference type="ChEBI" id="CHEBI:15377"/>
        <dbReference type="ChEBI" id="CHEBI:15378"/>
        <dbReference type="ChEBI" id="CHEBI:29033"/>
        <dbReference type="ChEBI" id="CHEBI:29034"/>
        <dbReference type="ChEBI" id="CHEBI:29969"/>
        <dbReference type="ChEBI" id="CHEBI:29979"/>
        <dbReference type="ChEBI" id="CHEBI:33190"/>
        <dbReference type="ChEBI" id="CHEBI:58354"/>
        <dbReference type="ChEBI" id="CHEBI:143915"/>
        <dbReference type="ChEBI" id="CHEBI:157692"/>
    </reaction>
    <physiologicalReaction direction="left-to-right" evidence="11">
        <dbReference type="Rhea" id="RHEA:65757"/>
    </physiologicalReaction>
</comment>
<evidence type="ECO:0000256" key="4">
    <source>
        <dbReference type="ARBA" id="ARBA00011738"/>
    </source>
</evidence>
<dbReference type="GO" id="GO:0009228">
    <property type="term" value="P:thiamine biosynthetic process"/>
    <property type="evidence" value="ECO:0007669"/>
    <property type="project" value="UniProtKB-KW"/>
</dbReference>
<name>A0A6I6JQ44_9BACT</name>
<evidence type="ECO:0000256" key="11">
    <source>
        <dbReference type="ARBA" id="ARBA00048179"/>
    </source>
</evidence>